<dbReference type="EMBL" id="SMFR01000002">
    <property type="protein sequence ID" value="TCJ97563.1"/>
    <property type="molecule type" value="Genomic_DNA"/>
</dbReference>
<feature type="domain" description="Pyridoxamine 5'-phosphate oxidase N-terminal" evidence="1">
    <location>
        <begin position="6"/>
        <end position="127"/>
    </location>
</feature>
<evidence type="ECO:0000313" key="2">
    <source>
        <dbReference type="EMBL" id="TCJ97563.1"/>
    </source>
</evidence>
<evidence type="ECO:0000259" key="1">
    <source>
        <dbReference type="Pfam" id="PF01243"/>
    </source>
</evidence>
<reference evidence="2 3" key="1">
    <citation type="submission" date="2019-03" db="EMBL/GenBank/DDBJ databases">
        <title>Genomic Encyclopedia of Type Strains, Phase IV (KMG-IV): sequencing the most valuable type-strain genomes for metagenomic binning, comparative biology and taxonomic classification.</title>
        <authorList>
            <person name="Goeker M."/>
        </authorList>
    </citation>
    <scope>NUCLEOTIDE SEQUENCE [LARGE SCALE GENOMIC DNA]</scope>
    <source>
        <strain evidence="2 3">DSM 44684</strain>
    </source>
</reference>
<name>A0A4R1FRY0_9NOCA</name>
<dbReference type="SUPFAM" id="SSF50475">
    <property type="entry name" value="FMN-binding split barrel"/>
    <property type="match status" value="1"/>
</dbReference>
<accession>A0A4R1FRY0</accession>
<dbReference type="RefSeq" id="WP_067446929.1">
    <property type="nucleotide sequence ID" value="NZ_SMFR01000002.1"/>
</dbReference>
<organism evidence="2 3">
    <name type="scientific">Nocardia alba</name>
    <dbReference type="NCBI Taxonomy" id="225051"/>
    <lineage>
        <taxon>Bacteria</taxon>
        <taxon>Bacillati</taxon>
        <taxon>Actinomycetota</taxon>
        <taxon>Actinomycetes</taxon>
        <taxon>Mycobacteriales</taxon>
        <taxon>Nocardiaceae</taxon>
        <taxon>Nocardia</taxon>
    </lineage>
</organism>
<protein>
    <submittedName>
        <fullName evidence="2">YD repeat-containing protein</fullName>
    </submittedName>
</protein>
<dbReference type="STRING" id="1210063.GCA_001612665_01267"/>
<dbReference type="Pfam" id="PF01243">
    <property type="entry name" value="PNPOx_N"/>
    <property type="match status" value="1"/>
</dbReference>
<comment type="caution">
    <text evidence="2">The sequence shown here is derived from an EMBL/GenBank/DDBJ whole genome shotgun (WGS) entry which is preliminary data.</text>
</comment>
<evidence type="ECO:0000313" key="3">
    <source>
        <dbReference type="Proteomes" id="UP000294856"/>
    </source>
</evidence>
<dbReference type="Proteomes" id="UP000294856">
    <property type="component" value="Unassembled WGS sequence"/>
</dbReference>
<keyword evidence="3" id="KW-1185">Reference proteome</keyword>
<proteinExistence type="predicted"/>
<dbReference type="Gene3D" id="2.30.110.10">
    <property type="entry name" value="Electron Transport, Fmn-binding Protein, Chain A"/>
    <property type="match status" value="1"/>
</dbReference>
<dbReference type="InterPro" id="IPR011576">
    <property type="entry name" value="Pyridox_Oxase_N"/>
</dbReference>
<gene>
    <name evidence="2" type="ORF">DFR71_3607</name>
</gene>
<sequence length="130" mass="14678">MTSRVPAEYEDLLRRPIVGVLGTVTPQGSPELSPMRFAWDGAHLRMSHTIPRRKFTSLQANPNYSFLITDPDVPTRSLETRGWLVTVLGDDKGSFYRELSELYGEVEAVLPDDVDDRVVLILDVTKFTVK</sequence>
<dbReference type="InterPro" id="IPR012349">
    <property type="entry name" value="Split_barrel_FMN-bd"/>
</dbReference>
<dbReference type="AlphaFoldDB" id="A0A4R1FRY0"/>
<dbReference type="OrthoDB" id="162914at2"/>